<protein>
    <submittedName>
        <fullName evidence="3">Uncharacterized protein</fullName>
    </submittedName>
</protein>
<organism evidence="3 4">
    <name type="scientific">Diplodia corticola</name>
    <dbReference type="NCBI Taxonomy" id="236234"/>
    <lineage>
        <taxon>Eukaryota</taxon>
        <taxon>Fungi</taxon>
        <taxon>Dikarya</taxon>
        <taxon>Ascomycota</taxon>
        <taxon>Pezizomycotina</taxon>
        <taxon>Dothideomycetes</taxon>
        <taxon>Dothideomycetes incertae sedis</taxon>
        <taxon>Botryosphaeriales</taxon>
        <taxon>Botryosphaeriaceae</taxon>
        <taxon>Diplodia</taxon>
    </lineage>
</organism>
<evidence type="ECO:0000313" key="4">
    <source>
        <dbReference type="Proteomes" id="UP000183809"/>
    </source>
</evidence>
<feature type="transmembrane region" description="Helical" evidence="2">
    <location>
        <begin position="75"/>
        <end position="100"/>
    </location>
</feature>
<dbReference type="RefSeq" id="XP_020126492.1">
    <property type="nucleotide sequence ID" value="XM_020278163.1"/>
</dbReference>
<evidence type="ECO:0000256" key="2">
    <source>
        <dbReference type="SAM" id="Phobius"/>
    </source>
</evidence>
<keyword evidence="2" id="KW-0472">Membrane</keyword>
<evidence type="ECO:0000313" key="3">
    <source>
        <dbReference type="EMBL" id="OJD30232.1"/>
    </source>
</evidence>
<name>A0A1J9QP59_9PEZI</name>
<keyword evidence="4" id="KW-1185">Reference proteome</keyword>
<keyword evidence="2" id="KW-0812">Transmembrane</keyword>
<sequence length="156" mass="17609">MPSIRLRVDSTYRRLYDQRSHHSHSSLPSITTVLPTGILQESPTPRPSLTQPTDYAPPEFPVVEQMPFKPNYRAFMAWNMADTTLVLLVVALGVILGVFYPAHARGFDDNGPDAPPRWEDDLTPEVAAAMERDAAERAARNQRLTEEGYETDREDN</sequence>
<dbReference type="GeneID" id="31018424"/>
<dbReference type="Proteomes" id="UP000183809">
    <property type="component" value="Unassembled WGS sequence"/>
</dbReference>
<dbReference type="EMBL" id="MNUE01000064">
    <property type="protein sequence ID" value="OJD30232.1"/>
    <property type="molecule type" value="Genomic_DNA"/>
</dbReference>
<evidence type="ECO:0000256" key="1">
    <source>
        <dbReference type="SAM" id="MobiDB-lite"/>
    </source>
</evidence>
<keyword evidence="2" id="KW-1133">Transmembrane helix</keyword>
<dbReference type="OrthoDB" id="10499365at2759"/>
<comment type="caution">
    <text evidence="3">The sequence shown here is derived from an EMBL/GenBank/DDBJ whole genome shotgun (WGS) entry which is preliminary data.</text>
</comment>
<gene>
    <name evidence="3" type="ORF">BKCO1_6400012</name>
</gene>
<feature type="compositionally biased region" description="Acidic residues" evidence="1">
    <location>
        <begin position="147"/>
        <end position="156"/>
    </location>
</feature>
<dbReference type="AlphaFoldDB" id="A0A1J9QP59"/>
<feature type="compositionally biased region" description="Basic and acidic residues" evidence="1">
    <location>
        <begin position="131"/>
        <end position="146"/>
    </location>
</feature>
<proteinExistence type="predicted"/>
<reference evidence="3 4" key="1">
    <citation type="submission" date="2016-10" db="EMBL/GenBank/DDBJ databases">
        <title>Proteomics and genomics reveal pathogen-plant mechanisms compatible with a hemibiotrophic lifestyle of Diplodia corticola.</title>
        <authorList>
            <person name="Fernandes I."/>
            <person name="De Jonge R."/>
            <person name="Van De Peer Y."/>
            <person name="Devreese B."/>
            <person name="Alves A."/>
            <person name="Esteves A.C."/>
        </authorList>
    </citation>
    <scope>NUCLEOTIDE SEQUENCE [LARGE SCALE GENOMIC DNA]</scope>
    <source>
        <strain evidence="3 4">CBS 112549</strain>
    </source>
</reference>
<accession>A0A1J9QP59</accession>
<feature type="region of interest" description="Disordered" evidence="1">
    <location>
        <begin position="131"/>
        <end position="156"/>
    </location>
</feature>